<keyword evidence="3 5" id="KW-0560">Oxidoreductase</keyword>
<dbReference type="InterPro" id="IPR027443">
    <property type="entry name" value="IPNS-like_sf"/>
</dbReference>
<evidence type="ECO:0000313" key="9">
    <source>
        <dbReference type="Proteomes" id="UP001231189"/>
    </source>
</evidence>
<keyword evidence="4 5" id="KW-0408">Iron</keyword>
<gene>
    <name evidence="8" type="ORF">QYE76_034723</name>
</gene>
<dbReference type="Pfam" id="PF03171">
    <property type="entry name" value="2OG-FeII_Oxy"/>
    <property type="match status" value="1"/>
</dbReference>
<dbReference type="FunFam" id="2.60.120.330:FF:000005">
    <property type="entry name" value="1-aminocyclopropane-1-carboxylate oxidase homolog 1"/>
    <property type="match status" value="1"/>
</dbReference>
<evidence type="ECO:0000256" key="6">
    <source>
        <dbReference type="SAM" id="MobiDB-lite"/>
    </source>
</evidence>
<dbReference type="GO" id="GO:0046872">
    <property type="term" value="F:metal ion binding"/>
    <property type="evidence" value="ECO:0007669"/>
    <property type="project" value="UniProtKB-KW"/>
</dbReference>
<name>A0AAD8QZ58_LOLMU</name>
<dbReference type="Proteomes" id="UP001231189">
    <property type="component" value="Unassembled WGS sequence"/>
</dbReference>
<dbReference type="PANTHER" id="PTHR10209">
    <property type="entry name" value="OXIDOREDUCTASE, 2OG-FE II OXYGENASE FAMILY PROTEIN"/>
    <property type="match status" value="1"/>
</dbReference>
<reference evidence="8" key="1">
    <citation type="submission" date="2023-07" db="EMBL/GenBank/DDBJ databases">
        <title>A chromosome-level genome assembly of Lolium multiflorum.</title>
        <authorList>
            <person name="Chen Y."/>
            <person name="Copetti D."/>
            <person name="Kolliker R."/>
            <person name="Studer B."/>
        </authorList>
    </citation>
    <scope>NUCLEOTIDE SEQUENCE</scope>
    <source>
        <strain evidence="8">02402/16</strain>
        <tissue evidence="8">Leaf</tissue>
    </source>
</reference>
<evidence type="ECO:0000259" key="7">
    <source>
        <dbReference type="PROSITE" id="PS51471"/>
    </source>
</evidence>
<sequence length="497" mass="54523">MQGKAPRVSYEINGNEYDKPYYLADGIYPDWATLVKTVRNPNSEKTRRFAKMQEACRKDVERGFGVLQARWAIVHHPARTWSLKTMHEVMTCCVIMHNMIVENERPDGRNENHWEFQVSIRVRLSAVSIAVTHTTDRRQALQAFDDTKAGVKASSTPASGPSRHHSPDPHPTSSSSATIPVIDLSARRFDVLSQLKAAAETVGFFLVVNHGVTAGLLAEMLESIRRFHESPKEAKAPSYTRDLTKKLQFNSNFDLFQSPAANWRDTLFCRAFPDPPGQGELPPAVRGVLPKDSGAVRRIAVAVLELLSEALGLAPNRLEEIGCADGVSVVGNYYPPCPEPHLTLGTSRHSDPSFLTVLLQDYDIPGLQVLVTDNGGEEDKRQSVWADVPPVPGALVINVGDLLQLVSNGKLRSVEHRVVANVGRNGRDGRARVSVAAFVTANLNATTAMVYGPIEDLLSSLAPPLYRSITVPEFLSHYNGKGLDGGPALDYFRLPGP</sequence>
<evidence type="ECO:0000313" key="8">
    <source>
        <dbReference type="EMBL" id="KAK1611050.1"/>
    </source>
</evidence>
<dbReference type="InterPro" id="IPR044861">
    <property type="entry name" value="IPNS-like_FE2OG_OXY"/>
</dbReference>
<accession>A0AAD8QZ58</accession>
<dbReference type="GO" id="GO:0051213">
    <property type="term" value="F:dioxygenase activity"/>
    <property type="evidence" value="ECO:0007669"/>
    <property type="project" value="UniProtKB-ARBA"/>
</dbReference>
<keyword evidence="2 5" id="KW-0479">Metal-binding</keyword>
<feature type="domain" description="Fe2OG dioxygenase" evidence="7">
    <location>
        <begin position="323"/>
        <end position="441"/>
    </location>
</feature>
<evidence type="ECO:0000256" key="5">
    <source>
        <dbReference type="RuleBase" id="RU003682"/>
    </source>
</evidence>
<evidence type="ECO:0000256" key="4">
    <source>
        <dbReference type="ARBA" id="ARBA00023004"/>
    </source>
</evidence>
<evidence type="ECO:0000256" key="2">
    <source>
        <dbReference type="ARBA" id="ARBA00022723"/>
    </source>
</evidence>
<dbReference type="PROSITE" id="PS51471">
    <property type="entry name" value="FE2OG_OXY"/>
    <property type="match status" value="1"/>
</dbReference>
<evidence type="ECO:0000256" key="3">
    <source>
        <dbReference type="ARBA" id="ARBA00023002"/>
    </source>
</evidence>
<comment type="caution">
    <text evidence="8">The sequence shown here is derived from an EMBL/GenBank/DDBJ whole genome shotgun (WGS) entry which is preliminary data.</text>
</comment>
<dbReference type="InterPro" id="IPR005123">
    <property type="entry name" value="Oxoglu/Fe-dep_dioxygenase_dom"/>
</dbReference>
<dbReference type="InterPro" id="IPR006912">
    <property type="entry name" value="Harbinger_derived_prot"/>
</dbReference>
<dbReference type="AlphaFoldDB" id="A0AAD8QZ58"/>
<feature type="region of interest" description="Disordered" evidence="6">
    <location>
        <begin position="142"/>
        <end position="177"/>
    </location>
</feature>
<keyword evidence="9" id="KW-1185">Reference proteome</keyword>
<proteinExistence type="inferred from homology"/>
<comment type="similarity">
    <text evidence="1 5">Belongs to the iron/ascorbate-dependent oxidoreductase family.</text>
</comment>
<dbReference type="Pfam" id="PF14226">
    <property type="entry name" value="DIOX_N"/>
    <property type="match status" value="1"/>
</dbReference>
<dbReference type="PANTHER" id="PTHR10209:SF859">
    <property type="entry name" value="OS03G0690500 PROTEIN"/>
    <property type="match status" value="1"/>
</dbReference>
<dbReference type="Gene3D" id="2.60.120.330">
    <property type="entry name" value="B-lactam Antibiotic, Isopenicillin N Synthase, Chain"/>
    <property type="match status" value="1"/>
</dbReference>
<dbReference type="EMBL" id="JAUUTY010000007">
    <property type="protein sequence ID" value="KAK1611050.1"/>
    <property type="molecule type" value="Genomic_DNA"/>
</dbReference>
<dbReference type="Pfam" id="PF04827">
    <property type="entry name" value="Plant_tran"/>
    <property type="match status" value="1"/>
</dbReference>
<dbReference type="SUPFAM" id="SSF51197">
    <property type="entry name" value="Clavaminate synthase-like"/>
    <property type="match status" value="1"/>
</dbReference>
<evidence type="ECO:0000256" key="1">
    <source>
        <dbReference type="ARBA" id="ARBA00008056"/>
    </source>
</evidence>
<dbReference type="InterPro" id="IPR026992">
    <property type="entry name" value="DIOX_N"/>
</dbReference>
<protein>
    <recommendedName>
        <fullName evidence="7">Fe2OG dioxygenase domain-containing protein</fullName>
    </recommendedName>
</protein>
<organism evidence="8 9">
    <name type="scientific">Lolium multiflorum</name>
    <name type="common">Italian ryegrass</name>
    <name type="synonym">Lolium perenne subsp. multiflorum</name>
    <dbReference type="NCBI Taxonomy" id="4521"/>
    <lineage>
        <taxon>Eukaryota</taxon>
        <taxon>Viridiplantae</taxon>
        <taxon>Streptophyta</taxon>
        <taxon>Embryophyta</taxon>
        <taxon>Tracheophyta</taxon>
        <taxon>Spermatophyta</taxon>
        <taxon>Magnoliopsida</taxon>
        <taxon>Liliopsida</taxon>
        <taxon>Poales</taxon>
        <taxon>Poaceae</taxon>
        <taxon>BOP clade</taxon>
        <taxon>Pooideae</taxon>
        <taxon>Poodae</taxon>
        <taxon>Poeae</taxon>
        <taxon>Poeae Chloroplast Group 2 (Poeae type)</taxon>
        <taxon>Loliodinae</taxon>
        <taxon>Loliinae</taxon>
        <taxon>Lolium</taxon>
    </lineage>
</organism>